<feature type="domain" description="UBA" evidence="2">
    <location>
        <begin position="173"/>
        <end position="213"/>
    </location>
</feature>
<dbReference type="SUPFAM" id="SSF46934">
    <property type="entry name" value="UBA-like"/>
    <property type="match status" value="1"/>
</dbReference>
<dbReference type="Proteomes" id="UP000236621">
    <property type="component" value="Unassembled WGS sequence"/>
</dbReference>
<dbReference type="CDD" id="cd14270">
    <property type="entry name" value="UBA"/>
    <property type="match status" value="1"/>
</dbReference>
<accession>A0A2K3QHD7</accession>
<dbReference type="STRING" id="45235.A0A2K3QHD7"/>
<gene>
    <name evidence="3" type="ORF">TCAP_03097</name>
</gene>
<comment type="caution">
    <text evidence="3">The sequence shown here is derived from an EMBL/GenBank/DDBJ whole genome shotgun (WGS) entry which is preliminary data.</text>
</comment>
<dbReference type="Gene3D" id="1.10.8.10">
    <property type="entry name" value="DNA helicase RuvA subunit, C-terminal domain"/>
    <property type="match status" value="1"/>
</dbReference>
<feature type="compositionally biased region" description="Acidic residues" evidence="1">
    <location>
        <begin position="43"/>
        <end position="52"/>
    </location>
</feature>
<evidence type="ECO:0000259" key="2">
    <source>
        <dbReference type="PROSITE" id="PS50030"/>
    </source>
</evidence>
<sequence>MTYLGVAAPKSSTIADDIFGSAAPAPAASSSGQANSAAKGAFDDLDDDFEGLEDAKEGSADDDFANISRDDFNPVFDSSPPASQTKSESTAFGNESSFDFVSSNSATGAPVATGGGQPKAADNHDWDAIFAGLDSPSIVTPPGLNNSSTTNNHHENKDSRPPPPGRALTEQGVHDDPILKNLTGMGYSRTDAVAALEKYDYNLERVSSIAIPLLGMSRGANTADSIGRQLLS</sequence>
<reference evidence="3 4" key="1">
    <citation type="submission" date="2017-08" db="EMBL/GenBank/DDBJ databases">
        <title>Harnessing the power of phylogenomics to disentangle the directionality and signatures of interkingdom host jumping in the parasitic fungal genus Tolypocladium.</title>
        <authorList>
            <person name="Quandt C.A."/>
            <person name="Patterson W."/>
            <person name="Spatafora J.W."/>
        </authorList>
    </citation>
    <scope>NUCLEOTIDE SEQUENCE [LARGE SCALE GENOMIC DNA]</scope>
    <source>
        <strain evidence="3 4">CBS 113982</strain>
    </source>
</reference>
<feature type="compositionally biased region" description="Low complexity" evidence="1">
    <location>
        <begin position="21"/>
        <end position="40"/>
    </location>
</feature>
<evidence type="ECO:0000256" key="1">
    <source>
        <dbReference type="SAM" id="MobiDB-lite"/>
    </source>
</evidence>
<evidence type="ECO:0000313" key="4">
    <source>
        <dbReference type="Proteomes" id="UP000236621"/>
    </source>
</evidence>
<dbReference type="InterPro" id="IPR009060">
    <property type="entry name" value="UBA-like_sf"/>
</dbReference>
<evidence type="ECO:0000313" key="3">
    <source>
        <dbReference type="EMBL" id="PNY26974.1"/>
    </source>
</evidence>
<protein>
    <submittedName>
        <fullName evidence="3">Calcium-binding protein</fullName>
    </submittedName>
</protein>
<dbReference type="PROSITE" id="PS50030">
    <property type="entry name" value="UBA"/>
    <property type="match status" value="1"/>
</dbReference>
<dbReference type="EMBL" id="NRSZ01000475">
    <property type="protein sequence ID" value="PNY26974.1"/>
    <property type="molecule type" value="Genomic_DNA"/>
</dbReference>
<dbReference type="InterPro" id="IPR015940">
    <property type="entry name" value="UBA"/>
</dbReference>
<feature type="region of interest" description="Disordered" evidence="1">
    <location>
        <begin position="21"/>
        <end position="180"/>
    </location>
</feature>
<feature type="compositionally biased region" description="Polar residues" evidence="1">
    <location>
        <begin position="80"/>
        <end position="107"/>
    </location>
</feature>
<name>A0A2K3QHD7_9HYPO</name>
<dbReference type="OrthoDB" id="524326at2759"/>
<organism evidence="3 4">
    <name type="scientific">Tolypocladium capitatum</name>
    <dbReference type="NCBI Taxonomy" id="45235"/>
    <lineage>
        <taxon>Eukaryota</taxon>
        <taxon>Fungi</taxon>
        <taxon>Dikarya</taxon>
        <taxon>Ascomycota</taxon>
        <taxon>Pezizomycotina</taxon>
        <taxon>Sordariomycetes</taxon>
        <taxon>Hypocreomycetidae</taxon>
        <taxon>Hypocreales</taxon>
        <taxon>Ophiocordycipitaceae</taxon>
        <taxon>Tolypocladium</taxon>
    </lineage>
</organism>
<proteinExistence type="predicted"/>
<keyword evidence="4" id="KW-1185">Reference proteome</keyword>
<dbReference type="AlphaFoldDB" id="A0A2K3QHD7"/>